<evidence type="ECO:0000256" key="3">
    <source>
        <dbReference type="ARBA" id="ARBA00022989"/>
    </source>
</evidence>
<feature type="transmembrane region" description="Helical" evidence="5">
    <location>
        <begin position="80"/>
        <end position="112"/>
    </location>
</feature>
<dbReference type="PANTHER" id="PTHR19317">
    <property type="entry name" value="PRENYLATED RAB ACCEPTOR 1-RELATED"/>
    <property type="match status" value="1"/>
</dbReference>
<dbReference type="Proteomes" id="UP001165060">
    <property type="component" value="Unassembled WGS sequence"/>
</dbReference>
<proteinExistence type="inferred from homology"/>
<organism evidence="6 7">
    <name type="scientific">Tetraparma gracilis</name>
    <dbReference type="NCBI Taxonomy" id="2962635"/>
    <lineage>
        <taxon>Eukaryota</taxon>
        <taxon>Sar</taxon>
        <taxon>Stramenopiles</taxon>
        <taxon>Ochrophyta</taxon>
        <taxon>Bolidophyceae</taxon>
        <taxon>Parmales</taxon>
        <taxon>Triparmaceae</taxon>
        <taxon>Tetraparma</taxon>
    </lineage>
</organism>
<keyword evidence="4 5" id="KW-0472">Membrane</keyword>
<feature type="transmembrane region" description="Helical" evidence="5">
    <location>
        <begin position="132"/>
        <end position="155"/>
    </location>
</feature>
<accession>A0ABQ6MDC2</accession>
<evidence type="ECO:0000256" key="4">
    <source>
        <dbReference type="ARBA" id="ARBA00023136"/>
    </source>
</evidence>
<keyword evidence="7" id="KW-1185">Reference proteome</keyword>
<comment type="similarity">
    <text evidence="5">Belongs to the PRA1 family.</text>
</comment>
<comment type="caution">
    <text evidence="6">The sequence shown here is derived from an EMBL/GenBank/DDBJ whole genome shotgun (WGS) entry which is preliminary data.</text>
</comment>
<dbReference type="PANTHER" id="PTHR19317:SF0">
    <property type="entry name" value="PRENYLATED RAB ACCEPTOR PROTEIN 1"/>
    <property type="match status" value="1"/>
</dbReference>
<keyword evidence="3 5" id="KW-1133">Transmembrane helix</keyword>
<protein>
    <recommendedName>
        <fullName evidence="5">PRA1 family protein</fullName>
    </recommendedName>
</protein>
<dbReference type="Pfam" id="PF03208">
    <property type="entry name" value="PRA1"/>
    <property type="match status" value="1"/>
</dbReference>
<dbReference type="EMBL" id="BRYB01004008">
    <property type="protein sequence ID" value="GMI24207.1"/>
    <property type="molecule type" value="Genomic_DNA"/>
</dbReference>
<feature type="non-terminal residue" evidence="6">
    <location>
        <position position="1"/>
    </location>
</feature>
<evidence type="ECO:0000313" key="6">
    <source>
        <dbReference type="EMBL" id="GMI24207.1"/>
    </source>
</evidence>
<name>A0ABQ6MDC2_9STRA</name>
<dbReference type="InterPro" id="IPR004895">
    <property type="entry name" value="Prenylated_rab_accept_PRA1"/>
</dbReference>
<reference evidence="6 7" key="1">
    <citation type="journal article" date="2023" name="Commun. Biol.">
        <title>Genome analysis of Parmales, the sister group of diatoms, reveals the evolutionary specialization of diatoms from phago-mixotrophs to photoautotrophs.</title>
        <authorList>
            <person name="Ban H."/>
            <person name="Sato S."/>
            <person name="Yoshikawa S."/>
            <person name="Yamada K."/>
            <person name="Nakamura Y."/>
            <person name="Ichinomiya M."/>
            <person name="Sato N."/>
            <person name="Blanc-Mathieu R."/>
            <person name="Endo H."/>
            <person name="Kuwata A."/>
            <person name="Ogata H."/>
        </authorList>
    </citation>
    <scope>NUCLEOTIDE SEQUENCE [LARGE SCALE GENOMIC DNA]</scope>
</reference>
<sequence>KDKWSSSSGPAAFSSFSSSLPDGIKSRAGALTSSYLSPRFFRPLSTCFGTGEARPYYLETSPALFASRVHRNLRFYYLNYLALAAVLFAATLMVSPSSIIAIAILAAAWAYVVKLTGGDTFTVGGVLITSRVASAFMSAVTLVCLIWVLSSVFWYSLSLSLFLALAHAAARDATMVGDEDDKVEMDGDLEDVPFLNAQEEHEQV</sequence>
<evidence type="ECO:0000256" key="1">
    <source>
        <dbReference type="ARBA" id="ARBA00004141"/>
    </source>
</evidence>
<keyword evidence="2 5" id="KW-0812">Transmembrane</keyword>
<comment type="subcellular location">
    <subcellularLocation>
        <location evidence="1 5">Membrane</location>
        <topology evidence="1 5">Multi-pass membrane protein</topology>
    </subcellularLocation>
</comment>
<evidence type="ECO:0000256" key="2">
    <source>
        <dbReference type="ARBA" id="ARBA00022692"/>
    </source>
</evidence>
<evidence type="ECO:0000313" key="7">
    <source>
        <dbReference type="Proteomes" id="UP001165060"/>
    </source>
</evidence>
<evidence type="ECO:0000256" key="5">
    <source>
        <dbReference type="RuleBase" id="RU363107"/>
    </source>
</evidence>
<gene>
    <name evidence="6" type="ORF">TeGR_g4572</name>
</gene>